<organism evidence="3 4">
    <name type="scientific">Perkinsus olseni</name>
    <name type="common">Perkinsus atlanticus</name>
    <dbReference type="NCBI Taxonomy" id="32597"/>
    <lineage>
        <taxon>Eukaryota</taxon>
        <taxon>Sar</taxon>
        <taxon>Alveolata</taxon>
        <taxon>Perkinsozoa</taxon>
        <taxon>Perkinsea</taxon>
        <taxon>Perkinsida</taxon>
        <taxon>Perkinsidae</taxon>
        <taxon>Perkinsus</taxon>
    </lineage>
</organism>
<dbReference type="Proteomes" id="UP000541610">
    <property type="component" value="Unassembled WGS sequence"/>
</dbReference>
<dbReference type="OrthoDB" id="428992at2759"/>
<evidence type="ECO:0000313" key="3">
    <source>
        <dbReference type="EMBL" id="KAF4684045.1"/>
    </source>
</evidence>
<comment type="caution">
    <text evidence="3">The sequence shown here is derived from an EMBL/GenBank/DDBJ whole genome shotgun (WGS) entry which is preliminary data.</text>
</comment>
<feature type="compositionally biased region" description="Low complexity" evidence="2">
    <location>
        <begin position="59"/>
        <end position="84"/>
    </location>
</feature>
<evidence type="ECO:0000313" key="4">
    <source>
        <dbReference type="Proteomes" id="UP000541610"/>
    </source>
</evidence>
<dbReference type="EMBL" id="JABANP010000332">
    <property type="protein sequence ID" value="KAF4684045.1"/>
    <property type="molecule type" value="Genomic_DNA"/>
</dbReference>
<feature type="coiled-coil region" evidence="1">
    <location>
        <begin position="141"/>
        <end position="237"/>
    </location>
</feature>
<reference evidence="3 4" key="1">
    <citation type="submission" date="2020-04" db="EMBL/GenBank/DDBJ databases">
        <title>Perkinsus olseni comparative genomics.</title>
        <authorList>
            <person name="Bogema D.R."/>
        </authorList>
    </citation>
    <scope>NUCLEOTIDE SEQUENCE [LARGE SCALE GENOMIC DNA]</scope>
    <source>
        <strain evidence="3">00978-12</strain>
    </source>
</reference>
<proteinExistence type="predicted"/>
<feature type="region of interest" description="Disordered" evidence="2">
    <location>
        <begin position="1"/>
        <end position="123"/>
    </location>
</feature>
<evidence type="ECO:0000256" key="2">
    <source>
        <dbReference type="SAM" id="MobiDB-lite"/>
    </source>
</evidence>
<evidence type="ECO:0000256" key="1">
    <source>
        <dbReference type="SAM" id="Coils"/>
    </source>
</evidence>
<keyword evidence="1" id="KW-0175">Coiled coil</keyword>
<dbReference type="AlphaFoldDB" id="A0A7J6NJP8"/>
<gene>
    <name evidence="3" type="ORF">FOZ60_008316</name>
</gene>
<name>A0A7J6NJP8_PEROL</name>
<protein>
    <submittedName>
        <fullName evidence="3">Uncharacterized protein</fullName>
    </submittedName>
</protein>
<sequence length="240" mass="26168">MDTAYFSRPIQQKLDKAPRRDPPSPRKEQAHPELRHPTTKQVENYKKEGVLGSPNPQQATSSSSSPSPSDPTTAAPAPAHPASTDSDEAVPSLSPRDNSEPPLQRTEEGKPVDVTAEVSDDDPAAKFMKSSILSAKTLGHLDQLEAALHDVEREVSETEQDLISGEMSIGKAKDDLAQIEARLDKLQFNGIDSVQTVDLHSGKEPAKAARKELVRQAENLSARIDKIFKQIKEAEKTGHD</sequence>
<accession>A0A7J6NJP8</accession>
<feature type="compositionally biased region" description="Basic and acidic residues" evidence="2">
    <location>
        <begin position="13"/>
        <end position="36"/>
    </location>
</feature>